<dbReference type="GO" id="GO:0004656">
    <property type="term" value="F:procollagen-proline 4-dioxygenase activity"/>
    <property type="evidence" value="ECO:0007669"/>
    <property type="project" value="TreeGrafter"/>
</dbReference>
<dbReference type="PROSITE" id="PS51471">
    <property type="entry name" value="FE2OG_OXY"/>
    <property type="match status" value="1"/>
</dbReference>
<gene>
    <name evidence="9" type="ORF">LSH36_115g12005</name>
</gene>
<evidence type="ECO:0000256" key="3">
    <source>
        <dbReference type="ARBA" id="ARBA00022896"/>
    </source>
</evidence>
<dbReference type="Gene3D" id="2.60.120.620">
    <property type="entry name" value="q2cbj1_9rhob like domain"/>
    <property type="match status" value="1"/>
</dbReference>
<evidence type="ECO:0000259" key="8">
    <source>
        <dbReference type="PROSITE" id="PS51471"/>
    </source>
</evidence>
<proteinExistence type="predicted"/>
<dbReference type="InterPro" id="IPR045054">
    <property type="entry name" value="P4HA-like"/>
</dbReference>
<evidence type="ECO:0000313" key="10">
    <source>
        <dbReference type="Proteomes" id="UP001208570"/>
    </source>
</evidence>
<keyword evidence="4" id="KW-0223">Dioxygenase</keyword>
<dbReference type="Proteomes" id="UP001208570">
    <property type="component" value="Unassembled WGS sequence"/>
</dbReference>
<keyword evidence="3" id="KW-0847">Vitamin C</keyword>
<dbReference type="InterPro" id="IPR044862">
    <property type="entry name" value="Pro_4_hyd_alph_FE2OG_OXY"/>
</dbReference>
<evidence type="ECO:0000256" key="2">
    <source>
        <dbReference type="ARBA" id="ARBA00022723"/>
    </source>
</evidence>
<accession>A0AAD9NAY9</accession>
<reference evidence="9" key="1">
    <citation type="journal article" date="2023" name="Mol. Biol. Evol.">
        <title>Third-Generation Sequencing Reveals the Adaptive Role of the Epigenome in Three Deep-Sea Polychaetes.</title>
        <authorList>
            <person name="Perez M."/>
            <person name="Aroh O."/>
            <person name="Sun Y."/>
            <person name="Lan Y."/>
            <person name="Juniper S.K."/>
            <person name="Young C.R."/>
            <person name="Angers B."/>
            <person name="Qian P.Y."/>
        </authorList>
    </citation>
    <scope>NUCLEOTIDE SEQUENCE</scope>
    <source>
        <strain evidence="9">P08H-3</strain>
    </source>
</reference>
<comment type="caution">
    <text evidence="9">The sequence shown here is derived from an EMBL/GenBank/DDBJ whole genome shotgun (WGS) entry which is preliminary data.</text>
</comment>
<name>A0AAD9NAY9_9ANNE</name>
<keyword evidence="2" id="KW-0479">Metal-binding</keyword>
<feature type="compositionally biased region" description="Acidic residues" evidence="7">
    <location>
        <begin position="269"/>
        <end position="291"/>
    </location>
</feature>
<dbReference type="GO" id="GO:0005783">
    <property type="term" value="C:endoplasmic reticulum"/>
    <property type="evidence" value="ECO:0007669"/>
    <property type="project" value="TreeGrafter"/>
</dbReference>
<evidence type="ECO:0000256" key="1">
    <source>
        <dbReference type="ARBA" id="ARBA00001961"/>
    </source>
</evidence>
<comment type="cofactor">
    <cofactor evidence="1">
        <name>L-ascorbate</name>
        <dbReference type="ChEBI" id="CHEBI:38290"/>
    </cofactor>
</comment>
<dbReference type="GO" id="GO:0005506">
    <property type="term" value="F:iron ion binding"/>
    <property type="evidence" value="ECO:0007669"/>
    <property type="project" value="InterPro"/>
</dbReference>
<evidence type="ECO:0000256" key="4">
    <source>
        <dbReference type="ARBA" id="ARBA00022964"/>
    </source>
</evidence>
<feature type="region of interest" description="Disordered" evidence="7">
    <location>
        <begin position="268"/>
        <end position="291"/>
    </location>
</feature>
<protein>
    <recommendedName>
        <fullName evidence="8">Fe2OG dioxygenase domain-containing protein</fullName>
    </recommendedName>
</protein>
<dbReference type="InterPro" id="IPR006620">
    <property type="entry name" value="Pro_4_hyd_alph"/>
</dbReference>
<feature type="domain" description="Fe2OG dioxygenase" evidence="8">
    <location>
        <begin position="462"/>
        <end position="572"/>
    </location>
</feature>
<evidence type="ECO:0000256" key="6">
    <source>
        <dbReference type="ARBA" id="ARBA00023004"/>
    </source>
</evidence>
<dbReference type="PANTHER" id="PTHR10869">
    <property type="entry name" value="PROLYL 4-HYDROXYLASE ALPHA SUBUNIT"/>
    <property type="match status" value="1"/>
</dbReference>
<keyword evidence="10" id="KW-1185">Reference proteome</keyword>
<keyword evidence="5" id="KW-0560">Oxidoreductase</keyword>
<dbReference type="GO" id="GO:0031418">
    <property type="term" value="F:L-ascorbic acid binding"/>
    <property type="evidence" value="ECO:0007669"/>
    <property type="project" value="UniProtKB-KW"/>
</dbReference>
<evidence type="ECO:0000256" key="5">
    <source>
        <dbReference type="ARBA" id="ARBA00023002"/>
    </source>
</evidence>
<organism evidence="9 10">
    <name type="scientific">Paralvinella palmiformis</name>
    <dbReference type="NCBI Taxonomy" id="53620"/>
    <lineage>
        <taxon>Eukaryota</taxon>
        <taxon>Metazoa</taxon>
        <taxon>Spiralia</taxon>
        <taxon>Lophotrochozoa</taxon>
        <taxon>Annelida</taxon>
        <taxon>Polychaeta</taxon>
        <taxon>Sedentaria</taxon>
        <taxon>Canalipalpata</taxon>
        <taxon>Terebellida</taxon>
        <taxon>Terebelliformia</taxon>
        <taxon>Alvinellidae</taxon>
        <taxon>Paralvinella</taxon>
    </lineage>
</organism>
<dbReference type="AlphaFoldDB" id="A0AAD9NAY9"/>
<dbReference type="InterPro" id="IPR005123">
    <property type="entry name" value="Oxoglu/Fe-dep_dioxygenase_dom"/>
</dbReference>
<dbReference type="PANTHER" id="PTHR10869:SF244">
    <property type="entry name" value="PROLYL 4-HYDROXYLASE SUBUNIT ALPHA-2"/>
    <property type="match status" value="1"/>
</dbReference>
<evidence type="ECO:0000256" key="7">
    <source>
        <dbReference type="SAM" id="MobiDB-lite"/>
    </source>
</evidence>
<keyword evidence="6" id="KW-0408">Iron</keyword>
<dbReference type="Pfam" id="PF13640">
    <property type="entry name" value="2OG-FeII_Oxy_3"/>
    <property type="match status" value="1"/>
</dbReference>
<evidence type="ECO:0000313" key="9">
    <source>
        <dbReference type="EMBL" id="KAK2161531.1"/>
    </source>
</evidence>
<dbReference type="EMBL" id="JAODUP010000115">
    <property type="protein sequence ID" value="KAK2161531.1"/>
    <property type="molecule type" value="Genomic_DNA"/>
</dbReference>
<dbReference type="SMART" id="SM00702">
    <property type="entry name" value="P4Hc"/>
    <property type="match status" value="1"/>
</dbReference>
<sequence length="572" mass="64382">MMVLKIISGDDLFSSSDLATGMFIFEKNLLGSMERFVTVSRKRLDAFTNVDVSVIDGGGVDVGVISSEVDVGVIGRGVDFGVIGGDDGVVIRVLMITPTSTKPQLITIKFSTDFDTIWQQSWNTSKGREQIDENEFHGKDKSQWGQLQLISQWDPFKDVLGDMWPQWATYIPDKETMIGVHSTLLRLIDVYRLDLNKLGETGQIETRSAIRPLTAEDFRNLVITAISEGKFNLASELTKTVVDLDNDPSLLREMMRLRSLIAYGRRQVDDDDDDDDDSDDENGDASTDEDDLMFDTAMNDMRLKISWNHDNENENLKWVQVFETYDPEEGFSIPEEEKELGINIYHQLCRGKAKKSVQNLFCEVHYGTVPYYFWWNVEHLHLEPRITMIYNIVSDAESERIKAAAKSELKRAAVISPTTGEYIITKNRLGRHMWLDNWQTDSLATGLGTRLTEATGLDCHQGAEDLQVAVYGIGGLYVPHYDYSRDKFKHGETRGRKMGDRLATLMIYLSDVQAGGATVFPLLSVAASPVKNAALFWYNLKADGRGLVESLHGGCPVLLGHKWGKLITVTYE</sequence>